<reference evidence="2 3" key="1">
    <citation type="submission" date="2012-04" db="EMBL/GenBank/DDBJ databases">
        <title>The Genome Sequence of Saprolegnia declina VS20.</title>
        <authorList>
            <consortium name="The Broad Institute Genome Sequencing Platform"/>
            <person name="Russ C."/>
            <person name="Nusbaum C."/>
            <person name="Tyler B."/>
            <person name="van West P."/>
            <person name="Dieguez-Uribeondo J."/>
            <person name="de Bruijn I."/>
            <person name="Tripathy S."/>
            <person name="Jiang R."/>
            <person name="Young S.K."/>
            <person name="Zeng Q."/>
            <person name="Gargeya S."/>
            <person name="Fitzgerald M."/>
            <person name="Haas B."/>
            <person name="Abouelleil A."/>
            <person name="Alvarado L."/>
            <person name="Arachchi H.M."/>
            <person name="Berlin A."/>
            <person name="Chapman S.B."/>
            <person name="Goldberg J."/>
            <person name="Griggs A."/>
            <person name="Gujja S."/>
            <person name="Hansen M."/>
            <person name="Howarth C."/>
            <person name="Imamovic A."/>
            <person name="Larimer J."/>
            <person name="McCowen C."/>
            <person name="Montmayeur A."/>
            <person name="Murphy C."/>
            <person name="Neiman D."/>
            <person name="Pearson M."/>
            <person name="Priest M."/>
            <person name="Roberts A."/>
            <person name="Saif S."/>
            <person name="Shea T."/>
            <person name="Sisk P."/>
            <person name="Sykes S."/>
            <person name="Wortman J."/>
            <person name="Nusbaum C."/>
            <person name="Birren B."/>
        </authorList>
    </citation>
    <scope>NUCLEOTIDE SEQUENCE [LARGE SCALE GENOMIC DNA]</scope>
    <source>
        <strain evidence="2 3">VS20</strain>
    </source>
</reference>
<dbReference type="AlphaFoldDB" id="T0R7Q6"/>
<evidence type="ECO:0000256" key="1">
    <source>
        <dbReference type="SAM" id="MobiDB-lite"/>
    </source>
</evidence>
<dbReference type="RefSeq" id="XP_008603898.1">
    <property type="nucleotide sequence ID" value="XM_008605676.1"/>
</dbReference>
<feature type="region of interest" description="Disordered" evidence="1">
    <location>
        <begin position="1"/>
        <end position="121"/>
    </location>
</feature>
<sequence length="158" mass="17231">MDMSLDDLIKSRQPAKGRPAPSKVKVSPPRAAAPLSPTAGDPMTMSLDDLIASKKKARESVKAKTIPPVKKQQVAQAHAKQKRRSAVNERRGVAQAPEPPVRRGGRPPRRRPAAAALPNWAKHSLEHPTKFEVPKGMNFKISIAMDNVRPVVGIPPQR</sequence>
<gene>
    <name evidence="2" type="ORF">SDRG_00208</name>
</gene>
<dbReference type="EMBL" id="JH767132">
    <property type="protein sequence ID" value="EQC42475.1"/>
    <property type="molecule type" value="Genomic_DNA"/>
</dbReference>
<organism evidence="2 3">
    <name type="scientific">Saprolegnia diclina (strain VS20)</name>
    <dbReference type="NCBI Taxonomy" id="1156394"/>
    <lineage>
        <taxon>Eukaryota</taxon>
        <taxon>Sar</taxon>
        <taxon>Stramenopiles</taxon>
        <taxon>Oomycota</taxon>
        <taxon>Saprolegniomycetes</taxon>
        <taxon>Saprolegniales</taxon>
        <taxon>Saprolegniaceae</taxon>
        <taxon>Saprolegnia</taxon>
    </lineage>
</organism>
<dbReference type="VEuPathDB" id="FungiDB:SDRG_00208"/>
<dbReference type="InParanoid" id="T0R7Q6"/>
<dbReference type="Proteomes" id="UP000030762">
    <property type="component" value="Unassembled WGS sequence"/>
</dbReference>
<evidence type="ECO:0000313" key="2">
    <source>
        <dbReference type="EMBL" id="EQC42475.1"/>
    </source>
</evidence>
<accession>T0R7Q6</accession>
<evidence type="ECO:0000313" key="3">
    <source>
        <dbReference type="Proteomes" id="UP000030762"/>
    </source>
</evidence>
<feature type="compositionally biased region" description="Low complexity" evidence="1">
    <location>
        <begin position="69"/>
        <end position="78"/>
    </location>
</feature>
<proteinExistence type="predicted"/>
<feature type="compositionally biased region" description="Basic residues" evidence="1">
    <location>
        <begin position="103"/>
        <end position="112"/>
    </location>
</feature>
<dbReference type="GeneID" id="19940935"/>
<dbReference type="OrthoDB" id="69560at2759"/>
<protein>
    <submittedName>
        <fullName evidence="2">Uncharacterized protein</fullName>
    </submittedName>
</protein>
<keyword evidence="3" id="KW-1185">Reference proteome</keyword>
<name>T0R7Q6_SAPDV</name>